<accession>A0A7T8JXQ6</accession>
<dbReference type="EMBL" id="CP045903">
    <property type="protein sequence ID" value="QQP39117.1"/>
    <property type="molecule type" value="Genomic_DNA"/>
</dbReference>
<keyword evidence="3" id="KW-1185">Reference proteome</keyword>
<organism evidence="2 3">
    <name type="scientific">Caligus rogercresseyi</name>
    <name type="common">Sea louse</name>
    <dbReference type="NCBI Taxonomy" id="217165"/>
    <lineage>
        <taxon>Eukaryota</taxon>
        <taxon>Metazoa</taxon>
        <taxon>Ecdysozoa</taxon>
        <taxon>Arthropoda</taxon>
        <taxon>Crustacea</taxon>
        <taxon>Multicrustacea</taxon>
        <taxon>Hexanauplia</taxon>
        <taxon>Copepoda</taxon>
        <taxon>Siphonostomatoida</taxon>
        <taxon>Caligidae</taxon>
        <taxon>Caligus</taxon>
    </lineage>
</organism>
<evidence type="ECO:0000313" key="2">
    <source>
        <dbReference type="EMBL" id="QQP39117.1"/>
    </source>
</evidence>
<proteinExistence type="predicted"/>
<evidence type="ECO:0000313" key="3">
    <source>
        <dbReference type="Proteomes" id="UP000595437"/>
    </source>
</evidence>
<evidence type="ECO:0000256" key="1">
    <source>
        <dbReference type="SAM" id="SignalP"/>
    </source>
</evidence>
<feature type="signal peptide" evidence="1">
    <location>
        <begin position="1"/>
        <end position="22"/>
    </location>
</feature>
<dbReference type="AlphaFoldDB" id="A0A7T8JXQ6"/>
<sequence length="207" mass="22791">MELLYWIAPLILSLSSLEFVSSLGTAGSLNVSIYSPCAFGWLGLFSVLLLPWSSKAEDAPTEKPFESCRRVKDCPGECYRHYNRRRVTSGSVWIPRSSVTLMKNVGIGSAYFDGIKTFPCTTDDGCKVSLEEGLGKMAEKQSDLLLGEFCCIDVSGATEFQTSKPNWNKICCDNSKGAPIVQIPSDISDEDLIKIDKQISRMGPLQK</sequence>
<gene>
    <name evidence="2" type="ORF">FKW44_019899</name>
</gene>
<keyword evidence="1" id="KW-0732">Signal</keyword>
<dbReference type="OrthoDB" id="10464318at2759"/>
<name>A0A7T8JXQ6_CALRO</name>
<dbReference type="Proteomes" id="UP000595437">
    <property type="component" value="Chromosome 14"/>
</dbReference>
<feature type="chain" id="PRO_5031058005" evidence="1">
    <location>
        <begin position="23"/>
        <end position="207"/>
    </location>
</feature>
<protein>
    <submittedName>
        <fullName evidence="2">Uncharacterized protein</fullName>
    </submittedName>
</protein>
<reference evidence="3" key="1">
    <citation type="submission" date="2021-01" db="EMBL/GenBank/DDBJ databases">
        <title>Caligus Genome Assembly.</title>
        <authorList>
            <person name="Gallardo-Escarate C."/>
        </authorList>
    </citation>
    <scope>NUCLEOTIDE SEQUENCE [LARGE SCALE GENOMIC DNA]</scope>
</reference>
<feature type="non-terminal residue" evidence="2">
    <location>
        <position position="207"/>
    </location>
</feature>